<keyword evidence="6" id="KW-0406">Ion transport</keyword>
<evidence type="ECO:0000256" key="1">
    <source>
        <dbReference type="ARBA" id="ARBA00004141"/>
    </source>
</evidence>
<dbReference type="GO" id="GO:0046961">
    <property type="term" value="F:proton-transporting ATPase activity, rotational mechanism"/>
    <property type="evidence" value="ECO:0007669"/>
    <property type="project" value="InterPro"/>
</dbReference>
<keyword evidence="4 9" id="KW-0812">Transmembrane</keyword>
<dbReference type="KEGG" id="sman:C12CBH8_01340"/>
<dbReference type="Pfam" id="PF01496">
    <property type="entry name" value="V_ATPase_I"/>
    <property type="match status" value="1"/>
</dbReference>
<feature type="transmembrane region" description="Helical" evidence="9">
    <location>
        <begin position="359"/>
        <end position="389"/>
    </location>
</feature>
<name>A0A7I8D0N5_9FIRM</name>
<dbReference type="GO" id="GO:0007035">
    <property type="term" value="P:vacuolar acidification"/>
    <property type="evidence" value="ECO:0007669"/>
    <property type="project" value="TreeGrafter"/>
</dbReference>
<dbReference type="Gene3D" id="3.30.70.2750">
    <property type="match status" value="1"/>
</dbReference>
<dbReference type="GO" id="GO:0016471">
    <property type="term" value="C:vacuolar proton-transporting V-type ATPase complex"/>
    <property type="evidence" value="ECO:0007669"/>
    <property type="project" value="TreeGrafter"/>
</dbReference>
<protein>
    <submittedName>
        <fullName evidence="10">V-type ATP synthase subunit I</fullName>
    </submittedName>
</protein>
<dbReference type="GO" id="GO:0051117">
    <property type="term" value="F:ATPase binding"/>
    <property type="evidence" value="ECO:0007669"/>
    <property type="project" value="TreeGrafter"/>
</dbReference>
<feature type="transmembrane region" description="Helical" evidence="9">
    <location>
        <begin position="452"/>
        <end position="473"/>
    </location>
</feature>
<dbReference type="Gene3D" id="1.20.1460.20">
    <property type="match status" value="1"/>
</dbReference>
<keyword evidence="5 9" id="KW-1133">Transmembrane helix</keyword>
<feature type="transmembrane region" description="Helical" evidence="9">
    <location>
        <begin position="485"/>
        <end position="506"/>
    </location>
</feature>
<feature type="transmembrane region" description="Helical" evidence="9">
    <location>
        <begin position="566"/>
        <end position="584"/>
    </location>
</feature>
<dbReference type="AlphaFoldDB" id="A0A7I8D0N5"/>
<evidence type="ECO:0000256" key="9">
    <source>
        <dbReference type="SAM" id="Phobius"/>
    </source>
</evidence>
<evidence type="ECO:0000256" key="4">
    <source>
        <dbReference type="ARBA" id="ARBA00022692"/>
    </source>
</evidence>
<dbReference type="PANTHER" id="PTHR11629">
    <property type="entry name" value="VACUOLAR PROTON ATPASES"/>
    <property type="match status" value="1"/>
</dbReference>
<keyword evidence="8" id="KW-0175">Coiled coil</keyword>
<evidence type="ECO:0000256" key="7">
    <source>
        <dbReference type="ARBA" id="ARBA00023136"/>
    </source>
</evidence>
<comment type="similarity">
    <text evidence="2">Belongs to the V-ATPase 116 kDa subunit family.</text>
</comment>
<dbReference type="GO" id="GO:0033179">
    <property type="term" value="C:proton-transporting V-type ATPase, V0 domain"/>
    <property type="evidence" value="ECO:0007669"/>
    <property type="project" value="InterPro"/>
</dbReference>
<gene>
    <name evidence="10" type="primary">atpI</name>
    <name evidence="10" type="ORF">C12CBH8_01340</name>
</gene>
<evidence type="ECO:0000256" key="2">
    <source>
        <dbReference type="ARBA" id="ARBA00009904"/>
    </source>
</evidence>
<evidence type="ECO:0000256" key="3">
    <source>
        <dbReference type="ARBA" id="ARBA00022448"/>
    </source>
</evidence>
<accession>A0A7I8D0N5</accession>
<dbReference type="Gene3D" id="3.30.70.2170">
    <property type="match status" value="1"/>
</dbReference>
<dbReference type="InterPro" id="IPR002490">
    <property type="entry name" value="V-ATPase_116kDa_su"/>
</dbReference>
<organism evidence="10 11">
    <name type="scientific">Solibaculum mannosilyticum</name>
    <dbReference type="NCBI Taxonomy" id="2780922"/>
    <lineage>
        <taxon>Bacteria</taxon>
        <taxon>Bacillati</taxon>
        <taxon>Bacillota</taxon>
        <taxon>Clostridia</taxon>
        <taxon>Eubacteriales</taxon>
        <taxon>Oscillospiraceae</taxon>
        <taxon>Solibaculum</taxon>
    </lineage>
</organism>
<comment type="subcellular location">
    <subcellularLocation>
        <location evidence="1">Membrane</location>
        <topology evidence="1">Multi-pass membrane protein</topology>
    </subcellularLocation>
</comment>
<dbReference type="EMBL" id="AP023321">
    <property type="protein sequence ID" value="BCI59495.1"/>
    <property type="molecule type" value="Genomic_DNA"/>
</dbReference>
<keyword evidence="7 9" id="KW-0472">Membrane</keyword>
<dbReference type="Proteomes" id="UP000593890">
    <property type="component" value="Chromosome"/>
</dbReference>
<evidence type="ECO:0000256" key="5">
    <source>
        <dbReference type="ARBA" id="ARBA00022989"/>
    </source>
</evidence>
<feature type="transmembrane region" description="Helical" evidence="9">
    <location>
        <begin position="591"/>
        <end position="611"/>
    </location>
</feature>
<evidence type="ECO:0000256" key="8">
    <source>
        <dbReference type="SAM" id="Coils"/>
    </source>
</evidence>
<reference evidence="11" key="1">
    <citation type="submission" date="2020-07" db="EMBL/GenBank/DDBJ databases">
        <title>Complete genome sequencing of Clostridia bacterium strain 12CBH8.</title>
        <authorList>
            <person name="Sakamoto M."/>
            <person name="Murakami T."/>
            <person name="Mori H."/>
        </authorList>
    </citation>
    <scope>NUCLEOTIDE SEQUENCE [LARGE SCALE GENOMIC DNA]</scope>
    <source>
        <strain evidence="11">12CBH8</strain>
    </source>
</reference>
<evidence type="ECO:0000313" key="11">
    <source>
        <dbReference type="Proteomes" id="UP000593890"/>
    </source>
</evidence>
<proteinExistence type="inferred from homology"/>
<keyword evidence="3" id="KW-0813">Transport</keyword>
<sequence length="659" mass="73625">MAIVQMKRIHIVALQTDRKAILEHIQRFEAVEVRPVRGEDDRLSKKDTSRQIATFDRGIQTAKEALAILDEKAAEKKVLFAPRRQVDEKQYRQSAGEWKQYLDVAQEILALSKEAEEHRSAAVKLEAQIETLRPWERLDVPMKEKGSTHAAAMIGTLPEEITPESIRERLPDLPEETYLEVVSSTREQTCLFVASYRPEAERVESLLRTIGFGRPGWSLSHRTCREKIQRLEQLIAEHREKAEQCEQSIVDHREDRRKLEFLSDYLAMRREKYEVLERLGLTEHVFVLEGYVPAKAAGKIAAILEKRYGAYVELLEPDDPEDVPKAFQNGPFVAPVEGITASYSMPGTHDLDPNPVMAFFYYLLFGMMLSDAGYGILISIATGYIGFFSKAERRTKNTMRMFFYCGLSTTFWGALYGSWFGNAVGAIAENFLGSSFAIAPIWFDPSKDPMTLLIFSIAVGVVHILLGLGVKFYNLCRQGKPLDAVFDAGFWMLAIAGLSIMAAGMVALPETVLGNVGIGMTVVGFLGLLCTQGRDKKNILGKILGGIMSLYDITGFFSDILSYSRLMALGLTTGIIAATINTLGTLPGKGVVGVIAFAVIFVAGHAMNLAINMLGAYVHCNRLHYVEFFKQFYEGGGKLFTPFAVNTQYIRLKEEQQDD</sequence>
<evidence type="ECO:0000313" key="10">
    <source>
        <dbReference type="EMBL" id="BCI59495.1"/>
    </source>
</evidence>
<keyword evidence="11" id="KW-1185">Reference proteome</keyword>
<dbReference type="PANTHER" id="PTHR11629:SF63">
    <property type="entry name" value="V-TYPE PROTON ATPASE SUBUNIT A"/>
    <property type="match status" value="1"/>
</dbReference>
<feature type="coiled-coil region" evidence="8">
    <location>
        <begin position="221"/>
        <end position="255"/>
    </location>
</feature>
<evidence type="ECO:0000256" key="6">
    <source>
        <dbReference type="ARBA" id="ARBA00023065"/>
    </source>
</evidence>
<feature type="transmembrane region" description="Helical" evidence="9">
    <location>
        <begin position="401"/>
        <end position="421"/>
    </location>
</feature>
<feature type="transmembrane region" description="Helical" evidence="9">
    <location>
        <begin position="512"/>
        <end position="531"/>
    </location>
</feature>